<keyword evidence="4" id="KW-0378">Hydrolase</keyword>
<dbReference type="PANTHER" id="PTHR36306:SF5">
    <property type="entry name" value="SLR1535 PROTEIN"/>
    <property type="match status" value="1"/>
</dbReference>
<dbReference type="GO" id="GO:0005975">
    <property type="term" value="P:carbohydrate metabolic process"/>
    <property type="evidence" value="ECO:0007669"/>
    <property type="project" value="InterPro"/>
</dbReference>
<dbReference type="PANTHER" id="PTHR36306">
    <property type="entry name" value="ALPHA-AMYLASE-RELATED-RELATED"/>
    <property type="match status" value="1"/>
</dbReference>
<keyword evidence="5" id="KW-1185">Reference proteome</keyword>
<evidence type="ECO:0000256" key="1">
    <source>
        <dbReference type="ARBA" id="ARBA00006821"/>
    </source>
</evidence>
<dbReference type="SUPFAM" id="SSF88713">
    <property type="entry name" value="Glycoside hydrolase/deacetylase"/>
    <property type="match status" value="1"/>
</dbReference>
<sequence>MSIIHHALVLNLHQPPGNLEHLLAEQPWEAREILYAYDRIPRFLWGYEDVARVHLSLSGTLLETLSSPEFQSSVYGIIDCGSLLWHLQNEKIIDILGTGYYHPVFPLIPEADRDEHIARWQGIARHLFWRNGFQGFWPPEMGFSMELIPLLKKFGYRYVIVDSEHVEPVTPMDWHELRYRPHIARYGDDEIIVIVRDRELSDAQESGMDYIWFVKEVAQRTQWCEFEPLVVTCTDGENGGWFRNTQNEVNFWGAFYRELLDEARKDSLIRPTFIKDYLDKHGAVGEVRVKTGAWNTGWHHGNDFVQWTGSQAQKDSLARVEKVSAQVHEALIEAAERELGDQERYELESAHWRLLRAETSCNFYWGEDWVNRCHADLDAAVATLNRFRAKKYSLDGDPGWHLPG</sequence>
<evidence type="ECO:0000259" key="3">
    <source>
        <dbReference type="Pfam" id="PF03065"/>
    </source>
</evidence>
<evidence type="ECO:0000313" key="5">
    <source>
        <dbReference type="Proteomes" id="UP000192923"/>
    </source>
</evidence>
<dbReference type="InterPro" id="IPR004300">
    <property type="entry name" value="Glyco_hydro_57_N"/>
</dbReference>
<dbReference type="OrthoDB" id="9757977at2"/>
<dbReference type="AlphaFoldDB" id="A0A1Y6CWV0"/>
<dbReference type="InterPro" id="IPR052046">
    <property type="entry name" value="GH57_Enzymes"/>
</dbReference>
<dbReference type="GO" id="GO:0016787">
    <property type="term" value="F:hydrolase activity"/>
    <property type="evidence" value="ECO:0007669"/>
    <property type="project" value="UniProtKB-KW"/>
</dbReference>
<reference evidence="4 5" key="1">
    <citation type="submission" date="2016-12" db="EMBL/GenBank/DDBJ databases">
        <authorList>
            <person name="Song W.-J."/>
            <person name="Kurnit D.M."/>
        </authorList>
    </citation>
    <scope>NUCLEOTIDE SEQUENCE [LARGE SCALE GENOMIC DNA]</scope>
    <source>
        <strain evidence="4 5">175</strain>
    </source>
</reference>
<evidence type="ECO:0000313" key="4">
    <source>
        <dbReference type="EMBL" id="SMF94817.1"/>
    </source>
</evidence>
<evidence type="ECO:0000256" key="2">
    <source>
        <dbReference type="ARBA" id="ARBA00023277"/>
    </source>
</evidence>
<dbReference type="EMBL" id="FXAM01000001">
    <property type="protein sequence ID" value="SMF94817.1"/>
    <property type="molecule type" value="Genomic_DNA"/>
</dbReference>
<dbReference type="RefSeq" id="WP_085212520.1">
    <property type="nucleotide sequence ID" value="NZ_FXAM01000001.1"/>
</dbReference>
<protein>
    <submittedName>
        <fullName evidence="4">Glycosyl hydrolase family 57</fullName>
    </submittedName>
</protein>
<dbReference type="Pfam" id="PF03065">
    <property type="entry name" value="Glyco_hydro_57"/>
    <property type="match status" value="1"/>
</dbReference>
<gene>
    <name evidence="4" type="ORF">SAMN02949497_2152</name>
</gene>
<dbReference type="Proteomes" id="UP000192923">
    <property type="component" value="Unassembled WGS sequence"/>
</dbReference>
<accession>A0A1Y6CWV0</accession>
<organism evidence="4 5">
    <name type="scientific">Methylomagnum ishizawai</name>
    <dbReference type="NCBI Taxonomy" id="1760988"/>
    <lineage>
        <taxon>Bacteria</taxon>
        <taxon>Pseudomonadati</taxon>
        <taxon>Pseudomonadota</taxon>
        <taxon>Gammaproteobacteria</taxon>
        <taxon>Methylococcales</taxon>
        <taxon>Methylococcaceae</taxon>
        <taxon>Methylomagnum</taxon>
    </lineage>
</organism>
<keyword evidence="2" id="KW-0119">Carbohydrate metabolism</keyword>
<comment type="similarity">
    <text evidence="1">Belongs to the glycosyl hydrolase 57 family.</text>
</comment>
<dbReference type="InterPro" id="IPR011330">
    <property type="entry name" value="Glyco_hydro/deAcase_b/a-brl"/>
</dbReference>
<feature type="domain" description="Glycoside hydrolase family 57 N-terminal" evidence="3">
    <location>
        <begin position="53"/>
        <end position="286"/>
    </location>
</feature>
<proteinExistence type="inferred from homology"/>
<dbReference type="STRING" id="1760988.SAMN02949497_2152"/>
<dbReference type="Gene3D" id="3.20.110.20">
    <property type="match status" value="1"/>
</dbReference>
<name>A0A1Y6CWV0_9GAMM</name>